<reference evidence="1" key="2">
    <citation type="submission" date="2018-05" db="EMBL/GenBank/DDBJ databases">
        <title>OpunRS2 (Oryza punctata Reference Sequence Version 2).</title>
        <authorList>
            <person name="Zhang J."/>
            <person name="Kudrna D."/>
            <person name="Lee S."/>
            <person name="Talag J."/>
            <person name="Welchert J."/>
            <person name="Wing R.A."/>
        </authorList>
    </citation>
    <scope>NUCLEOTIDE SEQUENCE [LARGE SCALE GENOMIC DNA]</scope>
</reference>
<keyword evidence="2" id="KW-1185">Reference proteome</keyword>
<proteinExistence type="predicted"/>
<accession>A0A0E0MNL0</accession>
<sequence length="197" mass="21904">MATTTQPAARWPAPRKRNSAAIASILDPVDELSIKDSSNEDDAVWYLGKQGHHITGNLNLLADLMPVYDRWVRTLDSPPLQVFARVPWYIVSNATEHMTGDMFLLTDFTSPWPGRPGKGFLWSASLTVPDVSYVPGLTENIISLNQLIDSGFNVIFEPNGCSVVRSYDAQHQQRVVGRASHSSSQLYRINYLKIASS</sequence>
<name>A0A0E0MNL0_ORYPU</name>
<dbReference type="EnsemblPlants" id="OPUNC12G14270.2">
    <property type="protein sequence ID" value="OPUNC12G14270.2"/>
    <property type="gene ID" value="OPUNC12G14270"/>
</dbReference>
<dbReference type="Proteomes" id="UP000026962">
    <property type="component" value="Chromosome 12"/>
</dbReference>
<dbReference type="eggNOG" id="ENOG502RRT3">
    <property type="taxonomic scope" value="Eukaryota"/>
</dbReference>
<organism evidence="1">
    <name type="scientific">Oryza punctata</name>
    <name type="common">Red rice</name>
    <dbReference type="NCBI Taxonomy" id="4537"/>
    <lineage>
        <taxon>Eukaryota</taxon>
        <taxon>Viridiplantae</taxon>
        <taxon>Streptophyta</taxon>
        <taxon>Embryophyta</taxon>
        <taxon>Tracheophyta</taxon>
        <taxon>Spermatophyta</taxon>
        <taxon>Magnoliopsida</taxon>
        <taxon>Liliopsida</taxon>
        <taxon>Poales</taxon>
        <taxon>Poaceae</taxon>
        <taxon>BOP clade</taxon>
        <taxon>Oryzoideae</taxon>
        <taxon>Oryzeae</taxon>
        <taxon>Oryzinae</taxon>
        <taxon>Oryza</taxon>
    </lineage>
</organism>
<dbReference type="AlphaFoldDB" id="A0A0E0MNL0"/>
<dbReference type="STRING" id="4537.A0A0E0MNL0"/>
<protein>
    <submittedName>
        <fullName evidence="1">Uncharacterized protein</fullName>
    </submittedName>
</protein>
<evidence type="ECO:0000313" key="1">
    <source>
        <dbReference type="EnsemblPlants" id="OPUNC12G14270.2"/>
    </source>
</evidence>
<reference evidence="1" key="1">
    <citation type="submission" date="2015-04" db="UniProtKB">
        <authorList>
            <consortium name="EnsemblPlants"/>
        </authorList>
    </citation>
    <scope>IDENTIFICATION</scope>
</reference>
<dbReference type="Gramene" id="OPUNC12G14270.2">
    <property type="protein sequence ID" value="OPUNC12G14270.2"/>
    <property type="gene ID" value="OPUNC12G14270"/>
</dbReference>
<evidence type="ECO:0000313" key="2">
    <source>
        <dbReference type="Proteomes" id="UP000026962"/>
    </source>
</evidence>
<dbReference type="OMA" id="VSNATEH"/>